<evidence type="ECO:0000259" key="2">
    <source>
        <dbReference type="PROSITE" id="PS50234"/>
    </source>
</evidence>
<organism evidence="3 4">
    <name type="scientific">Roseicella aerolata</name>
    <dbReference type="NCBI Taxonomy" id="2883479"/>
    <lineage>
        <taxon>Bacteria</taxon>
        <taxon>Pseudomonadati</taxon>
        <taxon>Pseudomonadota</taxon>
        <taxon>Alphaproteobacteria</taxon>
        <taxon>Acetobacterales</taxon>
        <taxon>Roseomonadaceae</taxon>
        <taxon>Roseicella</taxon>
    </lineage>
</organism>
<dbReference type="Gene3D" id="3.40.50.410">
    <property type="entry name" value="von Willebrand factor, type A domain"/>
    <property type="match status" value="1"/>
</dbReference>
<dbReference type="PANTHER" id="PTHR41248">
    <property type="entry name" value="NORD PROTEIN"/>
    <property type="match status" value="1"/>
</dbReference>
<evidence type="ECO:0000313" key="3">
    <source>
        <dbReference type="EMBL" id="MCB4825057.1"/>
    </source>
</evidence>
<keyword evidence="4" id="KW-1185">Reference proteome</keyword>
<dbReference type="InterPro" id="IPR051928">
    <property type="entry name" value="NorD/CobT"/>
</dbReference>
<feature type="domain" description="VWFA" evidence="2">
    <location>
        <begin position="461"/>
        <end position="621"/>
    </location>
</feature>
<dbReference type="EMBL" id="JAJAQI010000063">
    <property type="protein sequence ID" value="MCB4825057.1"/>
    <property type="molecule type" value="Genomic_DNA"/>
</dbReference>
<name>A0A9X1II45_9PROT</name>
<dbReference type="RefSeq" id="WP_226613714.1">
    <property type="nucleotide sequence ID" value="NZ_JAJAQI010000063.1"/>
</dbReference>
<proteinExistence type="predicted"/>
<dbReference type="CDD" id="cd01454">
    <property type="entry name" value="vWA_norD_type"/>
    <property type="match status" value="1"/>
</dbReference>
<accession>A0A9X1II45</accession>
<dbReference type="PROSITE" id="PS50234">
    <property type="entry name" value="VWFA"/>
    <property type="match status" value="1"/>
</dbReference>
<dbReference type="Pfam" id="PF00092">
    <property type="entry name" value="VWA"/>
    <property type="match status" value="1"/>
</dbReference>
<dbReference type="SMART" id="SM00327">
    <property type="entry name" value="VWA"/>
    <property type="match status" value="1"/>
</dbReference>
<dbReference type="PANTHER" id="PTHR41248:SF1">
    <property type="entry name" value="NORD PROTEIN"/>
    <property type="match status" value="1"/>
</dbReference>
<feature type="region of interest" description="Disordered" evidence="1">
    <location>
        <begin position="228"/>
        <end position="273"/>
    </location>
</feature>
<dbReference type="AlphaFoldDB" id="A0A9X1II45"/>
<dbReference type="InterPro" id="IPR002035">
    <property type="entry name" value="VWF_A"/>
</dbReference>
<dbReference type="Proteomes" id="UP001139311">
    <property type="component" value="Unassembled WGS sequence"/>
</dbReference>
<protein>
    <submittedName>
        <fullName evidence="3">VWA domain-containing protein</fullName>
    </submittedName>
</protein>
<evidence type="ECO:0000256" key="1">
    <source>
        <dbReference type="SAM" id="MobiDB-lite"/>
    </source>
</evidence>
<feature type="compositionally biased region" description="Low complexity" evidence="1">
    <location>
        <begin position="199"/>
        <end position="208"/>
    </location>
</feature>
<sequence>MPWIFEPEETIGQHWHRLVGQAGSWPHHPEAAVPLAAVRARLGVMFRALGGAGGVQFAAGDATLSRHRLGLRARIGLGAAEKLDIARFDGSTLHLPPVLDLLPERTGNEALFEWLAAWFALPQPPLPLRADPLQADIARLRAAEAQTARLLAALPGLRRMHRDLAAALLAAWPVRRLFGEEAAMEAAVRAALGDPAPLPPRAAALRDPGTPPEGFRAGRRYRPFLPVPLWGEVEPPPPAATRTATEEPEGSGAAAEAGTRRRRARRRGTDQARRRDPLLLNRFETILGLAEMMNLARAVEDDDEAGAKQAAEDLDEIAIGENQRRAATRLKMELDLAAEAAPDAPLPAAPESVTYPEWDHRSGRYRPAYCRVLAEPAAEEPAPGEGNGEDWRPDEAARRRIRRVRRQFEALRPRRQILHGQPDGEELDLSALVRSLADRRAGAPGSDRVYSAARMQQRDLSVLVLVDVSLSTDSWAADRRVLDVEKEALLALAGGLDACGDEHAILTFTSRRRDAVWLRTVKDFEELLDARVIRRIQALKPGHYTRMGAAVRHATRRLAQRPQGHRLLLLLTDGKPNDADHYEGRYAVEDTRMAIREARRAGCKVFGITVDREARDYFPYLFGPGAYAIFPDITRLPVALPAIYRQVTA</sequence>
<dbReference type="SUPFAM" id="SSF53300">
    <property type="entry name" value="vWA-like"/>
    <property type="match status" value="1"/>
</dbReference>
<dbReference type="InterPro" id="IPR036465">
    <property type="entry name" value="vWFA_dom_sf"/>
</dbReference>
<comment type="caution">
    <text evidence="3">The sequence shown here is derived from an EMBL/GenBank/DDBJ whole genome shotgun (WGS) entry which is preliminary data.</text>
</comment>
<reference evidence="3" key="1">
    <citation type="submission" date="2021-10" db="EMBL/GenBank/DDBJ databases">
        <title>Roseicella aerolatum sp. nov., isolated from aerosols of e-waste dismantling site.</title>
        <authorList>
            <person name="Qin T."/>
        </authorList>
    </citation>
    <scope>NUCLEOTIDE SEQUENCE</scope>
    <source>
        <strain evidence="3">GB24</strain>
    </source>
</reference>
<evidence type="ECO:0000313" key="4">
    <source>
        <dbReference type="Proteomes" id="UP001139311"/>
    </source>
</evidence>
<feature type="region of interest" description="Disordered" evidence="1">
    <location>
        <begin position="199"/>
        <end position="218"/>
    </location>
</feature>
<gene>
    <name evidence="3" type="ORF">LHA35_25350</name>
</gene>